<dbReference type="AlphaFoldDB" id="A0A1A0H6K5"/>
<dbReference type="EMBL" id="LXTC01000006">
    <property type="protein sequence ID" value="OBA19543.1"/>
    <property type="molecule type" value="Genomic_DNA"/>
</dbReference>
<dbReference type="Proteomes" id="UP000092555">
    <property type="component" value="Unassembled WGS sequence"/>
</dbReference>
<reference evidence="2 3" key="1">
    <citation type="submission" date="2016-05" db="EMBL/GenBank/DDBJ databases">
        <title>Comparative genomics of biotechnologically important yeasts.</title>
        <authorList>
            <consortium name="DOE Joint Genome Institute"/>
            <person name="Riley R."/>
            <person name="Haridas S."/>
            <person name="Wolfe K.H."/>
            <person name="Lopes M.R."/>
            <person name="Hittinger C.T."/>
            <person name="Goker M."/>
            <person name="Salamov A."/>
            <person name="Wisecaver J."/>
            <person name="Long T.M."/>
            <person name="Aerts A.L."/>
            <person name="Barry K."/>
            <person name="Choi C."/>
            <person name="Clum A."/>
            <person name="Coughlan A.Y."/>
            <person name="Deshpande S."/>
            <person name="Douglass A.P."/>
            <person name="Hanson S.J."/>
            <person name="Klenk H.-P."/>
            <person name="LaButti K."/>
            <person name="Lapidus A."/>
            <person name="Lindquist E."/>
            <person name="Lipzen A."/>
            <person name="Meier-kolthoff J.P."/>
            <person name="Ohm R.A."/>
            <person name="Otillar R.P."/>
            <person name="Pangilinan J."/>
            <person name="Peng Y."/>
            <person name="Rokas A."/>
            <person name="Rosa C.A."/>
            <person name="Scheuner C."/>
            <person name="Sibirny A.A."/>
            <person name="Slot J.C."/>
            <person name="Stielow J.B."/>
            <person name="Sun H."/>
            <person name="Kurtzman C.P."/>
            <person name="Blackwell M."/>
            <person name="Grigoriev I.V."/>
            <person name="Jeffries T.W."/>
        </authorList>
    </citation>
    <scope>NUCLEOTIDE SEQUENCE [LARGE SCALE GENOMIC DNA]</scope>
    <source>
        <strain evidence="2 3">NRRL YB-4993</strain>
    </source>
</reference>
<dbReference type="InterPro" id="IPR011992">
    <property type="entry name" value="EF-hand-dom_pair"/>
</dbReference>
<accession>A0A1A0H6K5</accession>
<comment type="caution">
    <text evidence="2">The sequence shown here is derived from an EMBL/GenBank/DDBJ whole genome shotgun (WGS) entry which is preliminary data.</text>
</comment>
<evidence type="ECO:0000313" key="3">
    <source>
        <dbReference type="Proteomes" id="UP000092555"/>
    </source>
</evidence>
<dbReference type="Gene3D" id="1.10.238.10">
    <property type="entry name" value="EF-hand"/>
    <property type="match status" value="1"/>
</dbReference>
<protein>
    <recommendedName>
        <fullName evidence="4">EF-hand</fullName>
    </recommendedName>
</protein>
<keyword evidence="1" id="KW-0677">Repeat</keyword>
<keyword evidence="3" id="KW-1185">Reference proteome</keyword>
<dbReference type="PANTHER" id="PTHR23049">
    <property type="entry name" value="MYOSIN REGULATORY LIGHT CHAIN 2"/>
    <property type="match status" value="1"/>
</dbReference>
<dbReference type="SUPFAM" id="SSF47473">
    <property type="entry name" value="EF-hand"/>
    <property type="match status" value="1"/>
</dbReference>
<organism evidence="2 3">
    <name type="scientific">Metschnikowia bicuspidata var. bicuspidata NRRL YB-4993</name>
    <dbReference type="NCBI Taxonomy" id="869754"/>
    <lineage>
        <taxon>Eukaryota</taxon>
        <taxon>Fungi</taxon>
        <taxon>Dikarya</taxon>
        <taxon>Ascomycota</taxon>
        <taxon>Saccharomycotina</taxon>
        <taxon>Pichiomycetes</taxon>
        <taxon>Metschnikowiaceae</taxon>
        <taxon>Metschnikowia</taxon>
    </lineage>
</organism>
<dbReference type="GeneID" id="30032063"/>
<dbReference type="InterPro" id="IPR050403">
    <property type="entry name" value="Myosin_RLC"/>
</dbReference>
<evidence type="ECO:0008006" key="4">
    <source>
        <dbReference type="Google" id="ProtNLM"/>
    </source>
</evidence>
<evidence type="ECO:0000256" key="1">
    <source>
        <dbReference type="ARBA" id="ARBA00022737"/>
    </source>
</evidence>
<dbReference type="STRING" id="869754.A0A1A0H6K5"/>
<gene>
    <name evidence="2" type="ORF">METBIDRAFT_79554</name>
</gene>
<proteinExistence type="predicted"/>
<name>A0A1A0H6K5_9ASCO</name>
<dbReference type="OrthoDB" id="429467at2759"/>
<sequence>MASLLSLSNEQKSQVRNAFTLIDSESKDGSISMSDLANIHKTLGLELPSTEVLESMLGGKELVSFAQFSQIIAGELAKIDDRTTISNALRVFASEDAKSNLLIDVDELKEACCSVQLGDIGSGDHRLSRASFDSLVAGFVREQMDGKKVFNALNWISAYIE</sequence>
<dbReference type="RefSeq" id="XP_018710071.1">
    <property type="nucleotide sequence ID" value="XM_018859087.1"/>
</dbReference>
<evidence type="ECO:0000313" key="2">
    <source>
        <dbReference type="EMBL" id="OBA19543.1"/>
    </source>
</evidence>